<dbReference type="PANTHER" id="PTHR42188">
    <property type="entry name" value="23S RRNA-SPECIFIC ENDONUCLEASE VAPC20"/>
    <property type="match status" value="1"/>
</dbReference>
<dbReference type="Gene3D" id="3.40.50.1010">
    <property type="entry name" value="5'-nuclease"/>
    <property type="match status" value="1"/>
</dbReference>
<protein>
    <submittedName>
        <fullName evidence="2">Twitching motility protein PilT</fullName>
    </submittedName>
</protein>
<organism evidence="2 3">
    <name type="scientific">Candidatus Roizmanbacteria bacterium GW2011_GWA2_37_7</name>
    <dbReference type="NCBI Taxonomy" id="1618481"/>
    <lineage>
        <taxon>Bacteria</taxon>
        <taxon>Candidatus Roizmaniibacteriota</taxon>
    </lineage>
</organism>
<dbReference type="InterPro" id="IPR002716">
    <property type="entry name" value="PIN_dom"/>
</dbReference>
<dbReference type="EMBL" id="LBTJ01000001">
    <property type="protein sequence ID" value="KKQ38902.1"/>
    <property type="molecule type" value="Genomic_DNA"/>
</dbReference>
<name>A0A0G0H9T7_9BACT</name>
<evidence type="ECO:0000259" key="1">
    <source>
        <dbReference type="Pfam" id="PF01850"/>
    </source>
</evidence>
<reference evidence="2 3" key="1">
    <citation type="journal article" date="2015" name="Nature">
        <title>rRNA introns, odd ribosomes, and small enigmatic genomes across a large radiation of phyla.</title>
        <authorList>
            <person name="Brown C.T."/>
            <person name="Hug L.A."/>
            <person name="Thomas B.C."/>
            <person name="Sharon I."/>
            <person name="Castelle C.J."/>
            <person name="Singh A."/>
            <person name="Wilkins M.J."/>
            <person name="Williams K.H."/>
            <person name="Banfield J.F."/>
        </authorList>
    </citation>
    <scope>NUCLEOTIDE SEQUENCE [LARGE SCALE GENOMIC DNA]</scope>
</reference>
<gene>
    <name evidence="2" type="ORF">US54_C0001G0027</name>
</gene>
<dbReference type="PANTHER" id="PTHR42188:SF1">
    <property type="entry name" value="23S RRNA-SPECIFIC ENDONUCLEASE VAPC20"/>
    <property type="match status" value="1"/>
</dbReference>
<dbReference type="InterPro" id="IPR029060">
    <property type="entry name" value="PIN-like_dom_sf"/>
</dbReference>
<sequence>MTNIFIDSAAFKAVFDVKDDFHYCAWDYWNKIATTSYKLITTNYILDESLTLFRAYLGKQYALNLYKNIFDHNDKILLEHISRADEAEAWSYFEKLPGRGVSFTDCTSFAVMKRLSLKQAFTFDKDFEKAGFDVVPL</sequence>
<dbReference type="InterPro" id="IPR039018">
    <property type="entry name" value="VapC20-like"/>
</dbReference>
<feature type="domain" description="PIN" evidence="1">
    <location>
        <begin position="4"/>
        <end position="132"/>
    </location>
</feature>
<dbReference type="Pfam" id="PF01850">
    <property type="entry name" value="PIN"/>
    <property type="match status" value="1"/>
</dbReference>
<comment type="caution">
    <text evidence="2">The sequence shown here is derived from an EMBL/GenBank/DDBJ whole genome shotgun (WGS) entry which is preliminary data.</text>
</comment>
<dbReference type="GO" id="GO:0004521">
    <property type="term" value="F:RNA endonuclease activity"/>
    <property type="evidence" value="ECO:0007669"/>
    <property type="project" value="InterPro"/>
</dbReference>
<dbReference type="SUPFAM" id="SSF88723">
    <property type="entry name" value="PIN domain-like"/>
    <property type="match status" value="1"/>
</dbReference>
<evidence type="ECO:0000313" key="3">
    <source>
        <dbReference type="Proteomes" id="UP000034471"/>
    </source>
</evidence>
<dbReference type="AlphaFoldDB" id="A0A0G0H9T7"/>
<proteinExistence type="predicted"/>
<dbReference type="Proteomes" id="UP000034471">
    <property type="component" value="Unassembled WGS sequence"/>
</dbReference>
<accession>A0A0G0H9T7</accession>
<dbReference type="STRING" id="1618481.US54_C0001G0027"/>
<evidence type="ECO:0000313" key="2">
    <source>
        <dbReference type="EMBL" id="KKQ38902.1"/>
    </source>
</evidence>
<dbReference type="GO" id="GO:0016075">
    <property type="term" value="P:rRNA catabolic process"/>
    <property type="evidence" value="ECO:0007669"/>
    <property type="project" value="TreeGrafter"/>
</dbReference>